<keyword evidence="2" id="KW-1185">Reference proteome</keyword>
<protein>
    <submittedName>
        <fullName evidence="1">Uncharacterized protein</fullName>
    </submittedName>
</protein>
<organism evidence="1 2">
    <name type="scientific">Aphis craccivora</name>
    <name type="common">Cowpea aphid</name>
    <dbReference type="NCBI Taxonomy" id="307492"/>
    <lineage>
        <taxon>Eukaryota</taxon>
        <taxon>Metazoa</taxon>
        <taxon>Ecdysozoa</taxon>
        <taxon>Arthropoda</taxon>
        <taxon>Hexapoda</taxon>
        <taxon>Insecta</taxon>
        <taxon>Pterygota</taxon>
        <taxon>Neoptera</taxon>
        <taxon>Paraneoptera</taxon>
        <taxon>Hemiptera</taxon>
        <taxon>Sternorrhyncha</taxon>
        <taxon>Aphidomorpha</taxon>
        <taxon>Aphidoidea</taxon>
        <taxon>Aphididae</taxon>
        <taxon>Aphidini</taxon>
        <taxon>Aphis</taxon>
        <taxon>Aphis</taxon>
    </lineage>
</organism>
<dbReference type="EMBL" id="VUJU01000144">
    <property type="protein sequence ID" value="KAF0772703.1"/>
    <property type="molecule type" value="Genomic_DNA"/>
</dbReference>
<reference evidence="1 2" key="1">
    <citation type="submission" date="2019-08" db="EMBL/GenBank/DDBJ databases">
        <title>Whole genome of Aphis craccivora.</title>
        <authorList>
            <person name="Voronova N.V."/>
            <person name="Shulinski R.S."/>
            <person name="Bandarenka Y.V."/>
            <person name="Zhorov D.G."/>
            <person name="Warner D."/>
        </authorList>
    </citation>
    <scope>NUCLEOTIDE SEQUENCE [LARGE SCALE GENOMIC DNA]</scope>
    <source>
        <strain evidence="1">180601</strain>
        <tissue evidence="1">Whole Body</tissue>
    </source>
</reference>
<dbReference type="Proteomes" id="UP000478052">
    <property type="component" value="Unassembled WGS sequence"/>
</dbReference>
<dbReference type="AlphaFoldDB" id="A0A6G0ZMM0"/>
<accession>A0A6G0ZMM0</accession>
<evidence type="ECO:0000313" key="2">
    <source>
        <dbReference type="Proteomes" id="UP000478052"/>
    </source>
</evidence>
<comment type="caution">
    <text evidence="1">The sequence shown here is derived from an EMBL/GenBank/DDBJ whole genome shotgun (WGS) entry which is preliminary data.</text>
</comment>
<name>A0A6G0ZMM0_APHCR</name>
<evidence type="ECO:0000313" key="1">
    <source>
        <dbReference type="EMBL" id="KAF0772703.1"/>
    </source>
</evidence>
<sequence>MDIVKDDHQYRNYTFIENKSALVLRNITVDCVFKKSSYTVEDRYLCSFLHDGRPVHVKVPTGYLSNLKRIVLQITLWKINLKIQQSQIFYFSPKIWAKQYSDRIHTTNPCESFHSDFNSNFYHQHPHIFKIIEILKLFQINTYIKIRTTNTNFVIKINQKHAEKENFINQKIKGYSTKQIHEYDYVRVIKLIIFIRVKII</sequence>
<gene>
    <name evidence="1" type="ORF">FWK35_00016701</name>
</gene>
<proteinExistence type="predicted"/>